<evidence type="ECO:0000256" key="1">
    <source>
        <dbReference type="ARBA" id="ARBA00006484"/>
    </source>
</evidence>
<accession>A0A9X2PGX9</accession>
<dbReference type="Pfam" id="PF13561">
    <property type="entry name" value="adh_short_C2"/>
    <property type="match status" value="1"/>
</dbReference>
<organism evidence="3 4">
    <name type="scientific">Ancylobacter mangrovi</name>
    <dbReference type="NCBI Taxonomy" id="2972472"/>
    <lineage>
        <taxon>Bacteria</taxon>
        <taxon>Pseudomonadati</taxon>
        <taxon>Pseudomonadota</taxon>
        <taxon>Alphaproteobacteria</taxon>
        <taxon>Hyphomicrobiales</taxon>
        <taxon>Xanthobacteraceae</taxon>
        <taxon>Ancylobacter</taxon>
    </lineage>
</organism>
<dbReference type="GO" id="GO:0016616">
    <property type="term" value="F:oxidoreductase activity, acting on the CH-OH group of donors, NAD or NADP as acceptor"/>
    <property type="evidence" value="ECO:0007669"/>
    <property type="project" value="TreeGrafter"/>
</dbReference>
<dbReference type="AlphaFoldDB" id="A0A9X2PGX9"/>
<dbReference type="RefSeq" id="WP_258733116.1">
    <property type="nucleotide sequence ID" value="NZ_JANTHZ010000005.1"/>
</dbReference>
<dbReference type="Proteomes" id="UP001151088">
    <property type="component" value="Unassembled WGS sequence"/>
</dbReference>
<evidence type="ECO:0000313" key="4">
    <source>
        <dbReference type="Proteomes" id="UP001151088"/>
    </source>
</evidence>
<gene>
    <name evidence="3" type="ORF">NVS89_12640</name>
</gene>
<dbReference type="FunFam" id="3.40.50.720:FF:000084">
    <property type="entry name" value="Short-chain dehydrogenase reductase"/>
    <property type="match status" value="1"/>
</dbReference>
<dbReference type="EMBL" id="JANTHZ010000005">
    <property type="protein sequence ID" value="MCS0495948.1"/>
    <property type="molecule type" value="Genomic_DNA"/>
</dbReference>
<evidence type="ECO:0000256" key="2">
    <source>
        <dbReference type="ARBA" id="ARBA00023002"/>
    </source>
</evidence>
<dbReference type="InterPro" id="IPR002347">
    <property type="entry name" value="SDR_fam"/>
</dbReference>
<protein>
    <submittedName>
        <fullName evidence="3">SDR family oxidoreductase</fullName>
    </submittedName>
</protein>
<dbReference type="SUPFAM" id="SSF51735">
    <property type="entry name" value="NAD(P)-binding Rossmann-fold domains"/>
    <property type="match status" value="1"/>
</dbReference>
<dbReference type="CDD" id="cd05233">
    <property type="entry name" value="SDR_c"/>
    <property type="match status" value="1"/>
</dbReference>
<sequence length="240" mass="24606">MSADLAGRTVLITGAGSGIGQAHAVHFAALGCHVIAHDISHEALAGTLARVPEAAPFACDVCEADRFEEGVRALDAARAIDVLVNNVGIAGDGPMDAVTPDFVDLVFRVNVGGTIAATRGVIAGMKARRAGRIVNTSSNWGVFGHADSSIYAASKAAILGLTKSWALEFAPWGITVNAIAPGGIETALLETSPERLAGIPLRRHGRTDEVAKIAAFLASDAAAYMTGTVMHLNGGENLTG</sequence>
<dbReference type="PANTHER" id="PTHR42760:SF133">
    <property type="entry name" value="3-OXOACYL-[ACYL-CARRIER-PROTEIN] REDUCTASE"/>
    <property type="match status" value="1"/>
</dbReference>
<comment type="caution">
    <text evidence="3">The sequence shown here is derived from an EMBL/GenBank/DDBJ whole genome shotgun (WGS) entry which is preliminary data.</text>
</comment>
<dbReference type="InterPro" id="IPR020904">
    <property type="entry name" value="Sc_DH/Rdtase_CS"/>
</dbReference>
<dbReference type="PANTHER" id="PTHR42760">
    <property type="entry name" value="SHORT-CHAIN DEHYDROGENASES/REDUCTASES FAMILY MEMBER"/>
    <property type="match status" value="1"/>
</dbReference>
<dbReference type="Gene3D" id="3.40.50.720">
    <property type="entry name" value="NAD(P)-binding Rossmann-like Domain"/>
    <property type="match status" value="1"/>
</dbReference>
<proteinExistence type="inferred from homology"/>
<keyword evidence="4" id="KW-1185">Reference proteome</keyword>
<reference evidence="3" key="1">
    <citation type="submission" date="2022-08" db="EMBL/GenBank/DDBJ databases">
        <authorList>
            <person name="Li F."/>
        </authorList>
    </citation>
    <scope>NUCLEOTIDE SEQUENCE</scope>
    <source>
        <strain evidence="3">MQZ15Z-1</strain>
    </source>
</reference>
<name>A0A9X2PGX9_9HYPH</name>
<evidence type="ECO:0000313" key="3">
    <source>
        <dbReference type="EMBL" id="MCS0495948.1"/>
    </source>
</evidence>
<comment type="similarity">
    <text evidence="1">Belongs to the short-chain dehydrogenases/reductases (SDR) family.</text>
</comment>
<dbReference type="PROSITE" id="PS00061">
    <property type="entry name" value="ADH_SHORT"/>
    <property type="match status" value="1"/>
</dbReference>
<keyword evidence="2" id="KW-0560">Oxidoreductase</keyword>
<dbReference type="InterPro" id="IPR036291">
    <property type="entry name" value="NAD(P)-bd_dom_sf"/>
</dbReference>
<dbReference type="PRINTS" id="PR00080">
    <property type="entry name" value="SDRFAMILY"/>
</dbReference>
<dbReference type="PRINTS" id="PR00081">
    <property type="entry name" value="GDHRDH"/>
</dbReference>